<reference evidence="9" key="1">
    <citation type="submission" date="2023-11" db="UniProtKB">
        <authorList>
            <consortium name="WormBaseParasite"/>
        </authorList>
    </citation>
    <scope>IDENTIFICATION</scope>
</reference>
<feature type="transmembrane region" description="Helical" evidence="7">
    <location>
        <begin position="87"/>
        <end position="104"/>
    </location>
</feature>
<dbReference type="PANTHER" id="PTHR43385:SF1">
    <property type="entry name" value="RIBOFLAVIN TRANSPORTER RIBJ"/>
    <property type="match status" value="1"/>
</dbReference>
<dbReference type="AlphaFoldDB" id="A0AA84ZZM0"/>
<evidence type="ECO:0000256" key="3">
    <source>
        <dbReference type="ARBA" id="ARBA00022692"/>
    </source>
</evidence>
<name>A0AA84ZZM0_9TREM</name>
<feature type="region of interest" description="Disordered" evidence="6">
    <location>
        <begin position="221"/>
        <end position="256"/>
    </location>
</feature>
<feature type="transmembrane region" description="Helical" evidence="7">
    <location>
        <begin position="316"/>
        <end position="336"/>
    </location>
</feature>
<evidence type="ECO:0000256" key="5">
    <source>
        <dbReference type="ARBA" id="ARBA00023136"/>
    </source>
</evidence>
<comment type="subcellular location">
    <subcellularLocation>
        <location evidence="1">Membrane</location>
        <topology evidence="1">Multi-pass membrane protein</topology>
    </subcellularLocation>
</comment>
<proteinExistence type="predicted"/>
<feature type="transmembrane region" description="Helical" evidence="7">
    <location>
        <begin position="194"/>
        <end position="213"/>
    </location>
</feature>
<sequence>MKKEKKDLLYGILVVIGAFCLHFSCGHFYTVSNMATYIMSYIAARVDKNISDSSAVWLSALGLGCQGMAMPIGGFMGKKFGPKSTMIATLILGSGSILLTYIVVQKTFIGVVFTVGIMFGLSMGIGYSVAIACAVSWFPGRRGLIVGIIVGGFGLGSLIFTPIQTAYINPSNLKVDSQTRRFTDPELLDRVPNVFLVMGSILAALQLAACILVRMKPISKEEHEDGNEEEEEEEERLERARIQNSPSTDSKKKKLVNGDSKFNRNTVVEVNVKSGKLLRHIDYYLLFFMMLLNCFPISVLTSSLKIFGQTHISDDRFLSTITAVTSLFNCGGRVVWGAVVDRFSFKIPICIQLCIWSVLLFTFPVIAYVTGVALKVLYVIWACALFFFLSGVFSMMPAATGTIFGPVNLAVNYGMVYLGFSFGSVLSLVMSLFWEASPEIYFTVSGCVCLATFALAIWLDDRNLPRRLRFMNWFSNQCLSSRVSNQLTVNTSEDL</sequence>
<evidence type="ECO:0000256" key="6">
    <source>
        <dbReference type="SAM" id="MobiDB-lite"/>
    </source>
</evidence>
<dbReference type="InterPro" id="IPR052983">
    <property type="entry name" value="MFS_Riboflavin_Transporter"/>
</dbReference>
<dbReference type="GO" id="GO:0022857">
    <property type="term" value="F:transmembrane transporter activity"/>
    <property type="evidence" value="ECO:0007669"/>
    <property type="project" value="InterPro"/>
</dbReference>
<dbReference type="Proteomes" id="UP000050790">
    <property type="component" value="Unassembled WGS sequence"/>
</dbReference>
<dbReference type="InterPro" id="IPR036259">
    <property type="entry name" value="MFS_trans_sf"/>
</dbReference>
<feature type="transmembrane region" description="Helical" evidence="7">
    <location>
        <begin position="144"/>
        <end position="163"/>
    </location>
</feature>
<dbReference type="SUPFAM" id="SSF103473">
    <property type="entry name" value="MFS general substrate transporter"/>
    <property type="match status" value="1"/>
</dbReference>
<evidence type="ECO:0000313" key="8">
    <source>
        <dbReference type="Proteomes" id="UP000050790"/>
    </source>
</evidence>
<accession>A0AA84ZZM0</accession>
<dbReference type="InterPro" id="IPR011701">
    <property type="entry name" value="MFS"/>
</dbReference>
<evidence type="ECO:0008006" key="10">
    <source>
        <dbReference type="Google" id="ProtNLM"/>
    </source>
</evidence>
<feature type="transmembrane region" description="Helical" evidence="7">
    <location>
        <begin position="55"/>
        <end position="75"/>
    </location>
</feature>
<feature type="transmembrane region" description="Helical" evidence="7">
    <location>
        <begin position="7"/>
        <end position="29"/>
    </location>
</feature>
<keyword evidence="4 7" id="KW-1133">Transmembrane helix</keyword>
<organism evidence="8 9">
    <name type="scientific">Schistosoma margrebowiei</name>
    <dbReference type="NCBI Taxonomy" id="48269"/>
    <lineage>
        <taxon>Eukaryota</taxon>
        <taxon>Metazoa</taxon>
        <taxon>Spiralia</taxon>
        <taxon>Lophotrochozoa</taxon>
        <taxon>Platyhelminthes</taxon>
        <taxon>Trematoda</taxon>
        <taxon>Digenea</taxon>
        <taxon>Strigeidida</taxon>
        <taxon>Schistosomatoidea</taxon>
        <taxon>Schistosomatidae</taxon>
        <taxon>Schistosoma</taxon>
    </lineage>
</organism>
<feature type="transmembrane region" description="Helical" evidence="7">
    <location>
        <begin position="348"/>
        <end position="370"/>
    </location>
</feature>
<keyword evidence="3 7" id="KW-0812">Transmembrane</keyword>
<dbReference type="Pfam" id="PF07690">
    <property type="entry name" value="MFS_1"/>
    <property type="match status" value="1"/>
</dbReference>
<keyword evidence="2" id="KW-0813">Transport</keyword>
<dbReference type="PANTHER" id="PTHR43385">
    <property type="entry name" value="RIBOFLAVIN TRANSPORTER RIBJ"/>
    <property type="match status" value="1"/>
</dbReference>
<feature type="transmembrane region" description="Helical" evidence="7">
    <location>
        <begin position="410"/>
        <end position="434"/>
    </location>
</feature>
<protein>
    <recommendedName>
        <fullName evidence="10">Major facilitator superfamily (MFS) profile domain-containing protein</fullName>
    </recommendedName>
</protein>
<evidence type="ECO:0000256" key="2">
    <source>
        <dbReference type="ARBA" id="ARBA00022448"/>
    </source>
</evidence>
<evidence type="ECO:0000256" key="4">
    <source>
        <dbReference type="ARBA" id="ARBA00022989"/>
    </source>
</evidence>
<evidence type="ECO:0000313" key="9">
    <source>
        <dbReference type="WBParaSite" id="SMRG1_5560.1"/>
    </source>
</evidence>
<dbReference type="GO" id="GO:0016020">
    <property type="term" value="C:membrane"/>
    <property type="evidence" value="ECO:0007669"/>
    <property type="project" value="UniProtKB-SubCell"/>
</dbReference>
<feature type="transmembrane region" description="Helical" evidence="7">
    <location>
        <begin position="376"/>
        <end position="398"/>
    </location>
</feature>
<keyword evidence="5 7" id="KW-0472">Membrane</keyword>
<feature type="compositionally biased region" description="Acidic residues" evidence="6">
    <location>
        <begin position="224"/>
        <end position="235"/>
    </location>
</feature>
<dbReference type="WBParaSite" id="SMRG1_5560.1">
    <property type="protein sequence ID" value="SMRG1_5560.1"/>
    <property type="gene ID" value="SMRG1_5560"/>
</dbReference>
<evidence type="ECO:0000256" key="1">
    <source>
        <dbReference type="ARBA" id="ARBA00004141"/>
    </source>
</evidence>
<dbReference type="Gene3D" id="1.20.1250.20">
    <property type="entry name" value="MFS general substrate transporter like domains"/>
    <property type="match status" value="2"/>
</dbReference>
<feature type="transmembrane region" description="Helical" evidence="7">
    <location>
        <begin position="283"/>
        <end position="304"/>
    </location>
</feature>
<feature type="transmembrane region" description="Helical" evidence="7">
    <location>
        <begin position="110"/>
        <end position="137"/>
    </location>
</feature>
<evidence type="ECO:0000256" key="7">
    <source>
        <dbReference type="SAM" id="Phobius"/>
    </source>
</evidence>
<feature type="transmembrane region" description="Helical" evidence="7">
    <location>
        <begin position="440"/>
        <end position="459"/>
    </location>
</feature>